<dbReference type="PANTHER" id="PTHR36183:SF2">
    <property type="entry name" value="BETA-GLUCURONIDASE C-TERMINAL DOMAIN-CONTAINING PROTEIN"/>
    <property type="match status" value="1"/>
</dbReference>
<protein>
    <submittedName>
        <fullName evidence="1">Putative glycoside hydrolase family 79 protein</fullName>
    </submittedName>
</protein>
<organism evidence="1 2">
    <name type="scientific">Diaporthe ampelina</name>
    <dbReference type="NCBI Taxonomy" id="1214573"/>
    <lineage>
        <taxon>Eukaryota</taxon>
        <taxon>Fungi</taxon>
        <taxon>Dikarya</taxon>
        <taxon>Ascomycota</taxon>
        <taxon>Pezizomycotina</taxon>
        <taxon>Sordariomycetes</taxon>
        <taxon>Sordariomycetidae</taxon>
        <taxon>Diaporthales</taxon>
        <taxon>Diaporthaceae</taxon>
        <taxon>Diaporthe</taxon>
    </lineage>
</organism>
<dbReference type="PANTHER" id="PTHR36183">
    <property type="entry name" value="BETA-GLUCURONIDASE"/>
    <property type="match status" value="1"/>
</dbReference>
<dbReference type="OrthoDB" id="2796951at2759"/>
<evidence type="ECO:0000313" key="1">
    <source>
        <dbReference type="EMBL" id="KKY39142.1"/>
    </source>
</evidence>
<evidence type="ECO:0000313" key="2">
    <source>
        <dbReference type="Proteomes" id="UP000034680"/>
    </source>
</evidence>
<dbReference type="InterPro" id="IPR052974">
    <property type="entry name" value="GH79_Enzymes"/>
</dbReference>
<keyword evidence="1" id="KW-0378">Hydrolase</keyword>
<dbReference type="EMBL" id="LCUC01000033">
    <property type="protein sequence ID" value="KKY39142.1"/>
    <property type="molecule type" value="Genomic_DNA"/>
</dbReference>
<dbReference type="GO" id="GO:0016787">
    <property type="term" value="F:hydrolase activity"/>
    <property type="evidence" value="ECO:0007669"/>
    <property type="project" value="UniProtKB-KW"/>
</dbReference>
<keyword evidence="2" id="KW-1185">Reference proteome</keyword>
<gene>
    <name evidence="1" type="ORF">UCDDA912_g00853</name>
</gene>
<comment type="caution">
    <text evidence="1">The sequence shown here is derived from an EMBL/GenBank/DDBJ whole genome shotgun (WGS) entry which is preliminary data.</text>
</comment>
<reference evidence="1 2" key="2">
    <citation type="submission" date="2015-05" db="EMBL/GenBank/DDBJ databases">
        <authorList>
            <person name="Morales-Cruz A."/>
            <person name="Amrine K.C."/>
            <person name="Cantu D."/>
        </authorList>
    </citation>
    <scope>NUCLEOTIDE SEQUENCE [LARGE SCALE GENOMIC DNA]</scope>
    <source>
        <strain evidence="1">DA912</strain>
    </source>
</reference>
<reference evidence="1 2" key="1">
    <citation type="submission" date="2015-05" db="EMBL/GenBank/DDBJ databases">
        <title>Distinctive expansion of gene families associated with plant cell wall degradation and secondary metabolism in the genomes of grapevine trunk pathogens.</title>
        <authorList>
            <person name="Lawrence D.P."/>
            <person name="Travadon R."/>
            <person name="Rolshausen P.E."/>
            <person name="Baumgartner K."/>
        </authorList>
    </citation>
    <scope>NUCLEOTIDE SEQUENCE [LARGE SCALE GENOMIC DNA]</scope>
    <source>
        <strain evidence="1">DA912</strain>
    </source>
</reference>
<accession>A0A0G2FYC0</accession>
<sequence>MPFLRVGANSQDRATLDLSFKVMNATFPEPTEAVPQPEAESIFTGRDFYALSGNLPEGTSLMWGLNLKSFNKSETAAQARLVAEAFQGAQSNLIKHVKLVDVEVGNEPDFYGPNTRVPGPLDSSWDLTNYSATWQQYAEVVQSAIRFDGGEDGPSLSPGACTGFVAPVWSIDGAIMAGILDGTELRSIIAQFGTRLYSAAFSPRLQFAPGQLMNKKFIRGNLTTKASEIKTAKAFGVNYSLTETNSFAKSVSGTLSDPPLAEDALLIVNEAIGKGNTSYVAELTVTNDKLAAYGIWEGNSLWRVVALNSNVRLGNRDVILEEVKNGVFDVQPSTAILLEFEW</sequence>
<proteinExistence type="predicted"/>
<dbReference type="Gene3D" id="3.20.20.80">
    <property type="entry name" value="Glycosidases"/>
    <property type="match status" value="1"/>
</dbReference>
<dbReference type="AlphaFoldDB" id="A0A0G2FYC0"/>
<dbReference type="Proteomes" id="UP000034680">
    <property type="component" value="Unassembled WGS sequence"/>
</dbReference>
<name>A0A0G2FYC0_9PEZI</name>